<name>A0AAU3HNK4_9ACTN</name>
<accession>A0AAU3HNK4</accession>
<dbReference type="PROSITE" id="PS51257">
    <property type="entry name" value="PROKAR_LIPOPROTEIN"/>
    <property type="match status" value="1"/>
</dbReference>
<protein>
    <recommendedName>
        <fullName evidence="4">DUF4352 domain-containing protein</fullName>
    </recommendedName>
</protein>
<evidence type="ECO:0000256" key="2">
    <source>
        <dbReference type="SAM" id="SignalP"/>
    </source>
</evidence>
<dbReference type="AlphaFoldDB" id="A0AAU3HNK4"/>
<sequence>MTHPKKALLSAILLAVLGASMAACSGDGHESKGDAVDKAKTSRAEEQQAWAEDQQEWADKQQASTFVVGLTDTAKWKSGVTAKLDGFARRRITEDDVSMLDEGQPYLSFKITVTNGSKEPLGMDGFNMVCPAGSTEVQMGAINGVPDNHLLVGDSVTWTAACTFEPTETKLQVELTPPTNRETWDVAGTAIFNGTVATR</sequence>
<evidence type="ECO:0000313" key="3">
    <source>
        <dbReference type="EMBL" id="WTZ07141.1"/>
    </source>
</evidence>
<organism evidence="3">
    <name type="scientific">Streptomyces sp. NBC_01393</name>
    <dbReference type="NCBI Taxonomy" id="2903851"/>
    <lineage>
        <taxon>Bacteria</taxon>
        <taxon>Bacillati</taxon>
        <taxon>Actinomycetota</taxon>
        <taxon>Actinomycetes</taxon>
        <taxon>Kitasatosporales</taxon>
        <taxon>Streptomycetaceae</taxon>
        <taxon>Streptomyces</taxon>
    </lineage>
</organism>
<gene>
    <name evidence="3" type="ORF">OG699_03510</name>
</gene>
<reference evidence="3" key="1">
    <citation type="submission" date="2022-10" db="EMBL/GenBank/DDBJ databases">
        <title>The complete genomes of actinobacterial strains from the NBC collection.</title>
        <authorList>
            <person name="Joergensen T.S."/>
            <person name="Alvarez Arevalo M."/>
            <person name="Sterndorff E.B."/>
            <person name="Faurdal D."/>
            <person name="Vuksanovic O."/>
            <person name="Mourched A.-S."/>
            <person name="Charusanti P."/>
            <person name="Shaw S."/>
            <person name="Blin K."/>
            <person name="Weber T."/>
        </authorList>
    </citation>
    <scope>NUCLEOTIDE SEQUENCE</scope>
    <source>
        <strain evidence="3">NBC_01393</strain>
    </source>
</reference>
<feature type="signal peptide" evidence="2">
    <location>
        <begin position="1"/>
        <end position="22"/>
    </location>
</feature>
<feature type="region of interest" description="Disordered" evidence="1">
    <location>
        <begin position="27"/>
        <end position="51"/>
    </location>
</feature>
<feature type="chain" id="PRO_5043480463" description="DUF4352 domain-containing protein" evidence="2">
    <location>
        <begin position="23"/>
        <end position="199"/>
    </location>
</feature>
<evidence type="ECO:0000256" key="1">
    <source>
        <dbReference type="SAM" id="MobiDB-lite"/>
    </source>
</evidence>
<feature type="compositionally biased region" description="Basic and acidic residues" evidence="1">
    <location>
        <begin position="27"/>
        <end position="46"/>
    </location>
</feature>
<keyword evidence="2" id="KW-0732">Signal</keyword>
<evidence type="ECO:0008006" key="4">
    <source>
        <dbReference type="Google" id="ProtNLM"/>
    </source>
</evidence>
<proteinExistence type="predicted"/>
<dbReference type="EMBL" id="CP109546">
    <property type="protein sequence ID" value="WTZ07141.1"/>
    <property type="molecule type" value="Genomic_DNA"/>
</dbReference>